<dbReference type="SUPFAM" id="SSF53254">
    <property type="entry name" value="Phosphoglycerate mutase-like"/>
    <property type="match status" value="1"/>
</dbReference>
<dbReference type="AlphaFoldDB" id="A0A3B0VG18"/>
<evidence type="ECO:0000313" key="1">
    <source>
        <dbReference type="EMBL" id="VAW39610.1"/>
    </source>
</evidence>
<organism evidence="1">
    <name type="scientific">hydrothermal vent metagenome</name>
    <dbReference type="NCBI Taxonomy" id="652676"/>
    <lineage>
        <taxon>unclassified sequences</taxon>
        <taxon>metagenomes</taxon>
        <taxon>ecological metagenomes</taxon>
    </lineage>
</organism>
<protein>
    <recommendedName>
        <fullName evidence="2">Phosphohistidine phosphatase SixA</fullName>
    </recommendedName>
</protein>
<sequence>MNQLKNIFISRHGHAEFDAGLDFDRQLTSKGVKAVEKTAVFIKNKCKELAITPELCISSAAMRTRQTAEIICTVNAVTQCKFYPELYSTMVSEWLKKIALVNSKNIILVGHNPTFSQMVNNLCGYEIYMKPANCAVITLEIKADGIIYPATLNDFYKNE</sequence>
<accession>A0A3B0VG18</accession>
<name>A0A3B0VG18_9ZZZZ</name>
<reference evidence="1" key="1">
    <citation type="submission" date="2018-06" db="EMBL/GenBank/DDBJ databases">
        <authorList>
            <person name="Zhirakovskaya E."/>
        </authorList>
    </citation>
    <scope>NUCLEOTIDE SEQUENCE</scope>
</reference>
<dbReference type="CDD" id="cd07067">
    <property type="entry name" value="HP_PGM_like"/>
    <property type="match status" value="1"/>
</dbReference>
<dbReference type="Gene3D" id="3.40.50.1240">
    <property type="entry name" value="Phosphoglycerate mutase-like"/>
    <property type="match status" value="1"/>
</dbReference>
<evidence type="ECO:0008006" key="2">
    <source>
        <dbReference type="Google" id="ProtNLM"/>
    </source>
</evidence>
<dbReference type="GO" id="GO:0016791">
    <property type="term" value="F:phosphatase activity"/>
    <property type="evidence" value="ECO:0007669"/>
    <property type="project" value="TreeGrafter"/>
</dbReference>
<dbReference type="InterPro" id="IPR013078">
    <property type="entry name" value="His_Pase_superF_clade-1"/>
</dbReference>
<proteinExistence type="predicted"/>
<dbReference type="InterPro" id="IPR050275">
    <property type="entry name" value="PGM_Phosphatase"/>
</dbReference>
<dbReference type="EMBL" id="UOEW01000238">
    <property type="protein sequence ID" value="VAW39610.1"/>
    <property type="molecule type" value="Genomic_DNA"/>
</dbReference>
<dbReference type="PANTHER" id="PTHR48100">
    <property type="entry name" value="BROAD-SPECIFICITY PHOSPHATASE YOR283W-RELATED"/>
    <property type="match status" value="1"/>
</dbReference>
<gene>
    <name evidence="1" type="ORF">MNBD_GAMMA01-47</name>
</gene>
<dbReference type="InterPro" id="IPR029033">
    <property type="entry name" value="His_PPase_superfam"/>
</dbReference>